<evidence type="ECO:0000256" key="2">
    <source>
        <dbReference type="ARBA" id="ARBA00004651"/>
    </source>
</evidence>
<feature type="transmembrane region" description="Helical" evidence="15">
    <location>
        <begin position="268"/>
        <end position="290"/>
    </location>
</feature>
<dbReference type="GO" id="GO:0016887">
    <property type="term" value="F:ATP hydrolysis activity"/>
    <property type="evidence" value="ECO:0007669"/>
    <property type="project" value="InterPro"/>
</dbReference>
<evidence type="ECO:0000256" key="15">
    <source>
        <dbReference type="RuleBase" id="RU362081"/>
    </source>
</evidence>
<dbReference type="EMBL" id="CP036426">
    <property type="protein sequence ID" value="QDV33161.1"/>
    <property type="molecule type" value="Genomic_DNA"/>
</dbReference>
<evidence type="ECO:0000256" key="6">
    <source>
        <dbReference type="ARBA" id="ARBA00022692"/>
    </source>
</evidence>
<dbReference type="Proteomes" id="UP000317835">
    <property type="component" value="Chromosome"/>
</dbReference>
<dbReference type="SFLD" id="SFLDS00003">
    <property type="entry name" value="Haloacid_Dehalogenase"/>
    <property type="match status" value="1"/>
</dbReference>
<dbReference type="PANTHER" id="PTHR48085:SF5">
    <property type="entry name" value="CADMIUM_ZINC-TRANSPORTING ATPASE HMA4-RELATED"/>
    <property type="match status" value="1"/>
</dbReference>
<dbReference type="InterPro" id="IPR010201">
    <property type="entry name" value="HflK"/>
</dbReference>
<dbReference type="InterPro" id="IPR023214">
    <property type="entry name" value="HAD_sf"/>
</dbReference>
<keyword evidence="7 15" id="KW-0479">Metal-binding</keyword>
<dbReference type="InterPro" id="IPR023298">
    <property type="entry name" value="ATPase_P-typ_TM_dom_sf"/>
</dbReference>
<gene>
    <name evidence="18" type="primary">copA_1</name>
    <name evidence="18" type="ORF">ElP_10030</name>
</gene>
<feature type="transmembrane region" description="Helical" evidence="15">
    <location>
        <begin position="610"/>
        <end position="631"/>
    </location>
</feature>
<evidence type="ECO:0000256" key="11">
    <source>
        <dbReference type="ARBA" id="ARBA00022989"/>
    </source>
</evidence>
<dbReference type="FunFam" id="2.70.150.10:FF:000020">
    <property type="entry name" value="Copper-exporting P-type ATPase A"/>
    <property type="match status" value="1"/>
</dbReference>
<keyword evidence="8 15" id="KW-0547">Nucleotide-binding</keyword>
<sequence>MHREYHPDDMQHLRAHAFEAAGTHDEHDRAHRDEHRRLYAFTGLLGTLIGLDLLLSSLAPSAWRAPLGVSPVWVAALIGALRIVYQALEALAKGRVGADVALAVAALAALALREPFVAAEVVFIAMVGEVLEALTADRAMRSIRRLFDQAPRVARVKRDGGLVEVPPHEVRPGEVVVVAAGERIPVDGAILSGRSSIDQSALTGESIPVDRGPGEDVFTGTINQFGKIEVRADRVGHQSTFGQVLMLVADAQRRKAPLHKTADRLARYFLPVVFGAAGLTVLAGLLLGWSDTGERAVAVLVVACPCALILATPAAVMASMAWLARHGVVIKGGIALERLARCDAIAFDKTGTLTLGRPELSTIEALDGRAPEDVLLLAASAERGGRHPLAEAVVRAAEAKGLAIPEVAEASAMPGAGVEARFPDSDRTVLVGNRRLMAERGVEIGPGVDERLGRLDAAGETPLLVAEDGRVVGLIGARDAVRPEAHDVVHDLKHLRFSTVALLTGDRRPAAGVVAKRVHIKEVGAELLPADKAAWIRERQAEGRRVAMVGDGINDAPALAAADVGIALGGPGADLAAEAGDLILMGEPLLVLPDLVKLSRATVRVIRQNILIFAFGLNAAAIGLAFAGILGPVAAAILHQAGSLLVLLNAMRLLAFGDWHEATPFRQIRAIGRAVDAWDDRLDPGSALDRLAGRWRVLLAGALGAGVVAYSGSGLTAIGPGEVGLVRRLGRFEAALGPGLHLRWPRPIERVDLLEPDRVRGVSVGFRPVGVGLDESGFRWESGHDRLDALSAEEALVMTGDGRLVELMATVQYRLGRSVDELRAFAYRVAGSEELLRSLAESSVRDVVGRRPLDELLTASRGEAEREATEALRGRAAALGLGVEVMGLSFRDAHPPLMVVDAYRDVSRAGRDAEARVNEARSYRAERLAEARGIAAEALAAAEAGRRADLADASSRADAFLAMHSARSSSPATTDHRLYADAVEAAVAGRPKLILDRPRPDRRRHLILGDSPGGLAPLLAPGGLAPPSASGPD</sequence>
<dbReference type="SFLD" id="SFLDG00002">
    <property type="entry name" value="C1.7:_P-type_atpase_like"/>
    <property type="match status" value="1"/>
</dbReference>
<dbReference type="AlphaFoldDB" id="A0A518GX56"/>
<dbReference type="EC" id="7.2.2.12" evidence="13"/>
<dbReference type="Pfam" id="PF00702">
    <property type="entry name" value="Hydrolase"/>
    <property type="match status" value="1"/>
</dbReference>
<comment type="subcellular location">
    <subcellularLocation>
        <location evidence="2">Cell membrane</location>
        <topology evidence="2">Multi-pass membrane protein</topology>
    </subcellularLocation>
    <subcellularLocation>
        <location evidence="1">Membrane</location>
        <topology evidence="1">Single-pass membrane protein</topology>
    </subcellularLocation>
</comment>
<feature type="domain" description="Band 7" evidence="17">
    <location>
        <begin position="713"/>
        <end position="907"/>
    </location>
</feature>
<feature type="region of interest" description="Disordered" evidence="16">
    <location>
        <begin position="1003"/>
        <end position="1033"/>
    </location>
</feature>
<dbReference type="SUPFAM" id="SSF81665">
    <property type="entry name" value="Calcium ATPase, transmembrane domain M"/>
    <property type="match status" value="1"/>
</dbReference>
<dbReference type="GO" id="GO:0046872">
    <property type="term" value="F:metal ion binding"/>
    <property type="evidence" value="ECO:0007669"/>
    <property type="project" value="UniProtKB-KW"/>
</dbReference>
<protein>
    <recommendedName>
        <fullName evidence="13">P-type Zn(2+) transporter</fullName>
        <ecNumber evidence="13">7.2.2.12</ecNumber>
    </recommendedName>
</protein>
<dbReference type="NCBIfam" id="TIGR01511">
    <property type="entry name" value="ATPase-IB1_Cu"/>
    <property type="match status" value="1"/>
</dbReference>
<dbReference type="Gene3D" id="3.40.50.1000">
    <property type="entry name" value="HAD superfamily/HAD-like"/>
    <property type="match status" value="1"/>
</dbReference>
<evidence type="ECO:0000256" key="4">
    <source>
        <dbReference type="ARBA" id="ARBA00006971"/>
    </source>
</evidence>
<keyword evidence="9 15" id="KW-0067">ATP-binding</keyword>
<name>A0A518GX56_9BACT</name>
<keyword evidence="5 15" id="KW-1003">Cell membrane</keyword>
<dbReference type="Gene3D" id="3.40.1110.10">
    <property type="entry name" value="Calcium-transporting ATPase, cytoplasmic domain N"/>
    <property type="match status" value="1"/>
</dbReference>
<keyword evidence="19" id="KW-1185">Reference proteome</keyword>
<feature type="compositionally biased region" description="Low complexity" evidence="16">
    <location>
        <begin position="1008"/>
        <end position="1033"/>
    </location>
</feature>
<keyword evidence="11 15" id="KW-1133">Transmembrane helix</keyword>
<dbReference type="RefSeq" id="WP_197446724.1">
    <property type="nucleotide sequence ID" value="NZ_CP036426.1"/>
</dbReference>
<dbReference type="GO" id="GO:0005524">
    <property type="term" value="F:ATP binding"/>
    <property type="evidence" value="ECO:0007669"/>
    <property type="project" value="UniProtKB-UniRule"/>
</dbReference>
<dbReference type="KEGG" id="tpla:ElP_10030"/>
<evidence type="ECO:0000256" key="10">
    <source>
        <dbReference type="ARBA" id="ARBA00022967"/>
    </source>
</evidence>
<evidence type="ECO:0000256" key="14">
    <source>
        <dbReference type="ARBA" id="ARBA00047308"/>
    </source>
</evidence>
<dbReference type="Gene3D" id="2.70.150.10">
    <property type="entry name" value="Calcium-transporting ATPase, cytoplasmic transduction domain A"/>
    <property type="match status" value="1"/>
</dbReference>
<dbReference type="InterPro" id="IPR001107">
    <property type="entry name" value="Band_7"/>
</dbReference>
<evidence type="ECO:0000256" key="12">
    <source>
        <dbReference type="ARBA" id="ARBA00023136"/>
    </source>
</evidence>
<dbReference type="InterPro" id="IPR044492">
    <property type="entry name" value="P_typ_ATPase_HD_dom"/>
</dbReference>
<dbReference type="InterPro" id="IPR036412">
    <property type="entry name" value="HAD-like_sf"/>
</dbReference>
<evidence type="ECO:0000256" key="1">
    <source>
        <dbReference type="ARBA" id="ARBA00004167"/>
    </source>
</evidence>
<evidence type="ECO:0000256" key="8">
    <source>
        <dbReference type="ARBA" id="ARBA00022741"/>
    </source>
</evidence>
<keyword evidence="12 15" id="KW-0472">Membrane</keyword>
<dbReference type="PANTHER" id="PTHR48085">
    <property type="entry name" value="CADMIUM/ZINC-TRANSPORTING ATPASE HMA2-RELATED"/>
    <property type="match status" value="1"/>
</dbReference>
<feature type="transmembrane region" description="Helical" evidence="15">
    <location>
        <begin position="296"/>
        <end position="323"/>
    </location>
</feature>
<dbReference type="InterPro" id="IPR059000">
    <property type="entry name" value="ATPase_P-type_domA"/>
</dbReference>
<dbReference type="GO" id="GO:0060003">
    <property type="term" value="P:copper ion export"/>
    <property type="evidence" value="ECO:0007669"/>
    <property type="project" value="UniProtKB-ARBA"/>
</dbReference>
<organism evidence="18 19">
    <name type="scientific">Tautonia plasticadhaerens</name>
    <dbReference type="NCBI Taxonomy" id="2527974"/>
    <lineage>
        <taxon>Bacteria</taxon>
        <taxon>Pseudomonadati</taxon>
        <taxon>Planctomycetota</taxon>
        <taxon>Planctomycetia</taxon>
        <taxon>Isosphaerales</taxon>
        <taxon>Isosphaeraceae</taxon>
        <taxon>Tautonia</taxon>
    </lineage>
</organism>
<dbReference type="GO" id="GO:0016463">
    <property type="term" value="F:P-type zinc transporter activity"/>
    <property type="evidence" value="ECO:0007669"/>
    <property type="project" value="UniProtKB-EC"/>
</dbReference>
<dbReference type="InterPro" id="IPR036013">
    <property type="entry name" value="Band_7/SPFH_dom_sf"/>
</dbReference>
<dbReference type="PRINTS" id="PR00119">
    <property type="entry name" value="CATATPASE"/>
</dbReference>
<proteinExistence type="inferred from homology"/>
<dbReference type="SMART" id="SM00244">
    <property type="entry name" value="PHB"/>
    <property type="match status" value="1"/>
</dbReference>
<feature type="transmembrane region" description="Helical" evidence="15">
    <location>
        <begin position="65"/>
        <end position="84"/>
    </location>
</feature>
<dbReference type="NCBIfam" id="TIGR01494">
    <property type="entry name" value="ATPase_P-type"/>
    <property type="match status" value="1"/>
</dbReference>
<dbReference type="InterPro" id="IPR027256">
    <property type="entry name" value="P-typ_ATPase_IB"/>
</dbReference>
<dbReference type="SUPFAM" id="SSF117892">
    <property type="entry name" value="Band 7/SPFH domain"/>
    <property type="match status" value="1"/>
</dbReference>
<dbReference type="CDD" id="cd03404">
    <property type="entry name" value="SPFH_HflK"/>
    <property type="match status" value="1"/>
</dbReference>
<evidence type="ECO:0000256" key="9">
    <source>
        <dbReference type="ARBA" id="ARBA00022840"/>
    </source>
</evidence>
<evidence type="ECO:0000256" key="5">
    <source>
        <dbReference type="ARBA" id="ARBA00022475"/>
    </source>
</evidence>
<feature type="transmembrane region" description="Helical" evidence="15">
    <location>
        <begin position="637"/>
        <end position="656"/>
    </location>
</feature>
<comment type="catalytic activity">
    <reaction evidence="14">
        <text>Zn(2+)(in) + ATP + H2O = Zn(2+)(out) + ADP + phosphate + H(+)</text>
        <dbReference type="Rhea" id="RHEA:20621"/>
        <dbReference type="ChEBI" id="CHEBI:15377"/>
        <dbReference type="ChEBI" id="CHEBI:15378"/>
        <dbReference type="ChEBI" id="CHEBI:29105"/>
        <dbReference type="ChEBI" id="CHEBI:30616"/>
        <dbReference type="ChEBI" id="CHEBI:43474"/>
        <dbReference type="ChEBI" id="CHEBI:456216"/>
        <dbReference type="EC" id="7.2.2.12"/>
    </reaction>
</comment>
<evidence type="ECO:0000256" key="16">
    <source>
        <dbReference type="SAM" id="MobiDB-lite"/>
    </source>
</evidence>
<dbReference type="SUPFAM" id="SSF56784">
    <property type="entry name" value="HAD-like"/>
    <property type="match status" value="1"/>
</dbReference>
<feature type="transmembrane region" description="Helical" evidence="15">
    <location>
        <begin position="697"/>
        <end position="718"/>
    </location>
</feature>
<dbReference type="PRINTS" id="PR00120">
    <property type="entry name" value="HATPASE"/>
</dbReference>
<dbReference type="InterPro" id="IPR023299">
    <property type="entry name" value="ATPase_P-typ_cyto_dom_N"/>
</dbReference>
<dbReference type="SUPFAM" id="SSF81653">
    <property type="entry name" value="Calcium ATPase, transduction domain A"/>
    <property type="match status" value="1"/>
</dbReference>
<feature type="transmembrane region" description="Helical" evidence="15">
    <location>
        <begin position="38"/>
        <end position="59"/>
    </location>
</feature>
<keyword evidence="10" id="KW-1278">Translocase</keyword>
<dbReference type="InterPro" id="IPR008250">
    <property type="entry name" value="ATPase_P-typ_transduc_dom_A_sf"/>
</dbReference>
<dbReference type="SFLD" id="SFLDF00027">
    <property type="entry name" value="p-type_atpase"/>
    <property type="match status" value="1"/>
</dbReference>
<accession>A0A518GX56</accession>
<comment type="similarity">
    <text evidence="3 15">Belongs to the cation transport ATPase (P-type) (TC 3.A.3) family. Type IB subfamily.</text>
</comment>
<evidence type="ECO:0000259" key="17">
    <source>
        <dbReference type="SMART" id="SM00244"/>
    </source>
</evidence>
<dbReference type="Pfam" id="PF00122">
    <property type="entry name" value="E1-E2_ATPase"/>
    <property type="match status" value="1"/>
</dbReference>
<comment type="similarity">
    <text evidence="4">Belongs to the band 7/mec-2 family. HflK subfamily.</text>
</comment>
<dbReference type="Gene3D" id="3.30.479.30">
    <property type="entry name" value="Band 7 domain"/>
    <property type="match status" value="1"/>
</dbReference>
<evidence type="ECO:0000313" key="18">
    <source>
        <dbReference type="EMBL" id="QDV33161.1"/>
    </source>
</evidence>
<evidence type="ECO:0000256" key="7">
    <source>
        <dbReference type="ARBA" id="ARBA00022723"/>
    </source>
</evidence>
<dbReference type="GO" id="GO:0005886">
    <property type="term" value="C:plasma membrane"/>
    <property type="evidence" value="ECO:0007669"/>
    <property type="project" value="UniProtKB-SubCell"/>
</dbReference>
<reference evidence="18 19" key="1">
    <citation type="submission" date="2019-02" db="EMBL/GenBank/DDBJ databases">
        <title>Deep-cultivation of Planctomycetes and their phenomic and genomic characterization uncovers novel biology.</title>
        <authorList>
            <person name="Wiegand S."/>
            <person name="Jogler M."/>
            <person name="Boedeker C."/>
            <person name="Pinto D."/>
            <person name="Vollmers J."/>
            <person name="Rivas-Marin E."/>
            <person name="Kohn T."/>
            <person name="Peeters S.H."/>
            <person name="Heuer A."/>
            <person name="Rast P."/>
            <person name="Oberbeckmann S."/>
            <person name="Bunk B."/>
            <person name="Jeske O."/>
            <person name="Meyerdierks A."/>
            <person name="Storesund J.E."/>
            <person name="Kallscheuer N."/>
            <person name="Luecker S."/>
            <person name="Lage O.M."/>
            <person name="Pohl T."/>
            <person name="Merkel B.J."/>
            <person name="Hornburger P."/>
            <person name="Mueller R.-W."/>
            <person name="Bruemmer F."/>
            <person name="Labrenz M."/>
            <person name="Spormann A.M."/>
            <person name="Op den Camp H."/>
            <person name="Overmann J."/>
            <person name="Amann R."/>
            <person name="Jetten M.S.M."/>
            <person name="Mascher T."/>
            <person name="Medema M.H."/>
            <person name="Devos D.P."/>
            <person name="Kaster A.-K."/>
            <person name="Ovreas L."/>
            <person name="Rohde M."/>
            <person name="Galperin M.Y."/>
            <person name="Jogler C."/>
        </authorList>
    </citation>
    <scope>NUCLEOTIDE SEQUENCE [LARGE SCALE GENOMIC DNA]</scope>
    <source>
        <strain evidence="18 19">ElP</strain>
    </source>
</reference>
<evidence type="ECO:0000256" key="3">
    <source>
        <dbReference type="ARBA" id="ARBA00006024"/>
    </source>
</evidence>
<keyword evidence="6 15" id="KW-0812">Transmembrane</keyword>
<dbReference type="Pfam" id="PF01145">
    <property type="entry name" value="Band_7"/>
    <property type="match status" value="1"/>
</dbReference>
<dbReference type="InterPro" id="IPR051014">
    <property type="entry name" value="Cation_Transport_ATPase_IB"/>
</dbReference>
<dbReference type="PROSITE" id="PS00154">
    <property type="entry name" value="ATPASE_E1_E2"/>
    <property type="match status" value="1"/>
</dbReference>
<evidence type="ECO:0000313" key="19">
    <source>
        <dbReference type="Proteomes" id="UP000317835"/>
    </source>
</evidence>
<dbReference type="NCBIfam" id="TIGR01525">
    <property type="entry name" value="ATPase-IB_hvy"/>
    <property type="match status" value="1"/>
</dbReference>
<evidence type="ECO:0000256" key="13">
    <source>
        <dbReference type="ARBA" id="ARBA00039097"/>
    </source>
</evidence>
<dbReference type="InterPro" id="IPR018303">
    <property type="entry name" value="ATPase_P-typ_P_site"/>
</dbReference>
<dbReference type="InterPro" id="IPR001757">
    <property type="entry name" value="P_typ_ATPase"/>
</dbReference>